<comment type="caution">
    <text evidence="1">The sequence shown here is derived from an EMBL/GenBank/DDBJ whole genome shotgun (WGS) entry which is preliminary data.</text>
</comment>
<dbReference type="SUPFAM" id="SSF81593">
    <property type="entry name" value="Nucleotidyltransferase substrate binding subunit/domain"/>
    <property type="match status" value="1"/>
</dbReference>
<reference evidence="1 2" key="1">
    <citation type="submission" date="2020-08" db="EMBL/GenBank/DDBJ databases">
        <title>Genomic Encyclopedia of Type Strains, Phase III (KMG-III): the genomes of soil and plant-associated and newly described type strains.</title>
        <authorList>
            <person name="Whitman W."/>
        </authorList>
    </citation>
    <scope>NUCLEOTIDE SEQUENCE [LARGE SCALE GENOMIC DNA]</scope>
    <source>
        <strain evidence="1 2">CECT 7282</strain>
    </source>
</reference>
<keyword evidence="2" id="KW-1185">Reference proteome</keyword>
<dbReference type="AlphaFoldDB" id="A0A839V9F1"/>
<name>A0A839V9F1_9GAMM</name>
<dbReference type="EMBL" id="JACHXP010000007">
    <property type="protein sequence ID" value="MBB3190600.1"/>
    <property type="molecule type" value="Genomic_DNA"/>
</dbReference>
<sequence>MDEDTPYINDFANRSFRDLADQDYIMARIAYRKEFDHQFRWCSLQALEKYLKAILIYNRVSARGLGHNLDKALVRVQDIEDLEFALPSSDVESFIEYISRFGPDRYLSHPTHLREDSLITLDKAVWCVRRYCFFMRQVVTHDGVEVDLFESNKKKATNPYYEANRHKYKIFNGYLEKVISKGLPSYEDLVWKNFFFGKVKKHKIKNFRFRMSSQNPTHSIHPDIFYTLEQLVDFPKEVKNAYKT</sequence>
<accession>A0A839V9F1</accession>
<gene>
    <name evidence="1" type="ORF">FHR94_001833</name>
</gene>
<evidence type="ECO:0000313" key="1">
    <source>
        <dbReference type="EMBL" id="MBB3190600.1"/>
    </source>
</evidence>
<evidence type="ECO:0000313" key="2">
    <source>
        <dbReference type="Proteomes" id="UP000547614"/>
    </source>
</evidence>
<dbReference type="Proteomes" id="UP000547614">
    <property type="component" value="Unassembled WGS sequence"/>
</dbReference>
<protein>
    <submittedName>
        <fullName evidence="1">HEPN domain-containing protein</fullName>
    </submittedName>
</protein>
<proteinExistence type="predicted"/>
<organism evidence="1 2">
    <name type="scientific">Halomonas cerina</name>
    <dbReference type="NCBI Taxonomy" id="447424"/>
    <lineage>
        <taxon>Bacteria</taxon>
        <taxon>Pseudomonadati</taxon>
        <taxon>Pseudomonadota</taxon>
        <taxon>Gammaproteobacteria</taxon>
        <taxon>Oceanospirillales</taxon>
        <taxon>Halomonadaceae</taxon>
        <taxon>Halomonas</taxon>
    </lineage>
</organism>
<dbReference type="RefSeq" id="WP_183325331.1">
    <property type="nucleotide sequence ID" value="NZ_JACHXP010000007.1"/>
</dbReference>
<dbReference type="Gene3D" id="1.20.120.330">
    <property type="entry name" value="Nucleotidyltransferases domain 2"/>
    <property type="match status" value="1"/>
</dbReference>